<feature type="region of interest" description="Disordered" evidence="1">
    <location>
        <begin position="272"/>
        <end position="296"/>
    </location>
</feature>
<name>A0A9C6WGY3_ARADU</name>
<feature type="transmembrane region" description="Helical" evidence="2">
    <location>
        <begin position="147"/>
        <end position="169"/>
    </location>
</feature>
<feature type="compositionally biased region" description="Polar residues" evidence="1">
    <location>
        <begin position="234"/>
        <end position="245"/>
    </location>
</feature>
<dbReference type="GeneID" id="127741282"/>
<accession>A0A9C6WGY3</accession>
<keyword evidence="3" id="KW-1185">Reference proteome</keyword>
<keyword evidence="2" id="KW-0812">Transmembrane</keyword>
<feature type="region of interest" description="Disordered" evidence="1">
    <location>
        <begin position="230"/>
        <end position="254"/>
    </location>
</feature>
<dbReference type="Proteomes" id="UP000515211">
    <property type="component" value="Chromosome 8"/>
</dbReference>
<organism evidence="3 4">
    <name type="scientific">Arachis duranensis</name>
    <name type="common">Wild peanut</name>
    <dbReference type="NCBI Taxonomy" id="130453"/>
    <lineage>
        <taxon>Eukaryota</taxon>
        <taxon>Viridiplantae</taxon>
        <taxon>Streptophyta</taxon>
        <taxon>Embryophyta</taxon>
        <taxon>Tracheophyta</taxon>
        <taxon>Spermatophyta</taxon>
        <taxon>Magnoliopsida</taxon>
        <taxon>eudicotyledons</taxon>
        <taxon>Gunneridae</taxon>
        <taxon>Pentapetalae</taxon>
        <taxon>rosids</taxon>
        <taxon>fabids</taxon>
        <taxon>Fabales</taxon>
        <taxon>Fabaceae</taxon>
        <taxon>Papilionoideae</taxon>
        <taxon>50 kb inversion clade</taxon>
        <taxon>dalbergioids sensu lato</taxon>
        <taxon>Dalbergieae</taxon>
        <taxon>Pterocarpus clade</taxon>
        <taxon>Arachis</taxon>
    </lineage>
</organism>
<dbReference type="AlphaFoldDB" id="A0A9C6WGY3"/>
<evidence type="ECO:0000256" key="1">
    <source>
        <dbReference type="SAM" id="MobiDB-lite"/>
    </source>
</evidence>
<feature type="transmembrane region" description="Helical" evidence="2">
    <location>
        <begin position="12"/>
        <end position="34"/>
    </location>
</feature>
<reference evidence="4" key="2">
    <citation type="submission" date="2025-08" db="UniProtKB">
        <authorList>
            <consortium name="RefSeq"/>
        </authorList>
    </citation>
    <scope>IDENTIFICATION</scope>
    <source>
        <tissue evidence="4">Whole plant</tissue>
    </source>
</reference>
<keyword evidence="2" id="KW-0472">Membrane</keyword>
<feature type="compositionally biased region" description="Basic and acidic residues" evidence="1">
    <location>
        <begin position="272"/>
        <end position="285"/>
    </location>
</feature>
<reference evidence="3" key="1">
    <citation type="journal article" date="2016" name="Nat. Genet.">
        <title>The genome sequences of Arachis duranensis and Arachis ipaensis, the diploid ancestors of cultivated peanut.</title>
        <authorList>
            <person name="Bertioli D.J."/>
            <person name="Cannon S.B."/>
            <person name="Froenicke L."/>
            <person name="Huang G."/>
            <person name="Farmer A.D."/>
            <person name="Cannon E.K."/>
            <person name="Liu X."/>
            <person name="Gao D."/>
            <person name="Clevenger J."/>
            <person name="Dash S."/>
            <person name="Ren L."/>
            <person name="Moretzsohn M.C."/>
            <person name="Shirasawa K."/>
            <person name="Huang W."/>
            <person name="Vidigal B."/>
            <person name="Abernathy B."/>
            <person name="Chu Y."/>
            <person name="Niederhuth C.E."/>
            <person name="Umale P."/>
            <person name="Araujo A.C."/>
            <person name="Kozik A."/>
            <person name="Kim K.D."/>
            <person name="Burow M.D."/>
            <person name="Varshney R.K."/>
            <person name="Wang X."/>
            <person name="Zhang X."/>
            <person name="Barkley N."/>
            <person name="Guimaraes P.M."/>
            <person name="Isobe S."/>
            <person name="Guo B."/>
            <person name="Liao B."/>
            <person name="Stalker H.T."/>
            <person name="Schmitz R.J."/>
            <person name="Scheffler B.E."/>
            <person name="Leal-Bertioli S.C."/>
            <person name="Xun X."/>
            <person name="Jackson S.A."/>
            <person name="Michelmore R."/>
            <person name="Ozias-Akins P."/>
        </authorList>
    </citation>
    <scope>NUCLEOTIDE SEQUENCE [LARGE SCALE GENOMIC DNA]</scope>
    <source>
        <strain evidence="3">cv. V14167</strain>
    </source>
</reference>
<evidence type="ECO:0000313" key="3">
    <source>
        <dbReference type="Proteomes" id="UP000515211"/>
    </source>
</evidence>
<sequence length="296" mass="33448">MASKPFVESILQLINTFFIICGLWTLGYGIICLLKWKQNPLKDPIPNSNNAKLMIVHRLLLSVELSKPSFHLLPKAWFIYLLIGIGGILLIISCSGFYCVFLALLVIVELWSAAFIFFTHNWEKVIPKDTSGRFISVYGFMNVHWSVLRWIGLGVFVLQVIPMLLALYLRSVFKRDDNINDNERIVHLPRVRPSNNNYRIHEIPIVHSPLVPCSRSAQLDISLEKSSDFHKSSKVSTEDNNSASTPRDRALPSGTLPLVLCSRSAQLDISLEKSSDFHKNSKVDTEDNNSASTPKN</sequence>
<proteinExistence type="predicted"/>
<evidence type="ECO:0000313" key="4">
    <source>
        <dbReference type="RefSeq" id="XP_052109381.1"/>
    </source>
</evidence>
<feature type="transmembrane region" description="Helical" evidence="2">
    <location>
        <begin position="77"/>
        <end position="108"/>
    </location>
</feature>
<dbReference type="RefSeq" id="XP_052109381.1">
    <property type="nucleotide sequence ID" value="XM_052253421.1"/>
</dbReference>
<gene>
    <name evidence="4" type="primary">LOC127741282</name>
</gene>
<dbReference type="KEGG" id="adu:127741282"/>
<keyword evidence="2" id="KW-1133">Transmembrane helix</keyword>
<evidence type="ECO:0000256" key="2">
    <source>
        <dbReference type="SAM" id="Phobius"/>
    </source>
</evidence>
<protein>
    <submittedName>
        <fullName evidence="4">Tobamovirus multiplication protein 2A-like</fullName>
    </submittedName>
</protein>